<comment type="caution">
    <text evidence="1">The sequence shown here is derived from an EMBL/GenBank/DDBJ whole genome shotgun (WGS) entry which is preliminary data.</text>
</comment>
<accession>A0A9X6VCR0</accession>
<dbReference type="AlphaFoldDB" id="A0A9X6VCR0"/>
<dbReference type="Proteomes" id="UP000220397">
    <property type="component" value="Unassembled WGS sequence"/>
</dbReference>
<sequence>MKKAHKIDILKRMLYEVEVESDLAEEGGFSEYDQSEIEFLHNTLINHLSAKGIELYMDFIEDCTKVGIQKKKATTKEEMIENLKKDGRYRGCR</sequence>
<protein>
    <submittedName>
        <fullName evidence="1">Uncharacterized protein</fullName>
    </submittedName>
</protein>
<organism evidence="1 2">
    <name type="scientific">Bacillus thuringiensis</name>
    <dbReference type="NCBI Taxonomy" id="1428"/>
    <lineage>
        <taxon>Bacteria</taxon>
        <taxon>Bacillati</taxon>
        <taxon>Bacillota</taxon>
        <taxon>Bacilli</taxon>
        <taxon>Bacillales</taxon>
        <taxon>Bacillaceae</taxon>
        <taxon>Bacillus</taxon>
        <taxon>Bacillus cereus group</taxon>
    </lineage>
</organism>
<dbReference type="EMBL" id="NTUS01000026">
    <property type="protein sequence ID" value="PFB07978.1"/>
    <property type="molecule type" value="Genomic_DNA"/>
</dbReference>
<reference evidence="1 2" key="1">
    <citation type="submission" date="2017-09" db="EMBL/GenBank/DDBJ databases">
        <title>Large-scale bioinformatics analysis of Bacillus genomes uncovers conserved roles of natural products in bacterial physiology.</title>
        <authorList>
            <consortium name="Agbiome Team Llc"/>
            <person name="Bleich R.M."/>
            <person name="Kirk G.J."/>
            <person name="Santa Maria K.C."/>
            <person name="Allen S.E."/>
            <person name="Farag S."/>
            <person name="Shank E.A."/>
            <person name="Bowers A."/>
        </authorList>
    </citation>
    <scope>NUCLEOTIDE SEQUENCE [LARGE SCALE GENOMIC DNA]</scope>
    <source>
        <strain evidence="1 2">AFS015413</strain>
    </source>
</reference>
<name>A0A9X6VCR0_BACTU</name>
<proteinExistence type="predicted"/>
<dbReference type="RefSeq" id="WP_098368835.1">
    <property type="nucleotide sequence ID" value="NZ_JARSYC010000018.1"/>
</dbReference>
<evidence type="ECO:0000313" key="2">
    <source>
        <dbReference type="Proteomes" id="UP000220397"/>
    </source>
</evidence>
<evidence type="ECO:0000313" key="1">
    <source>
        <dbReference type="EMBL" id="PFB07978.1"/>
    </source>
</evidence>
<gene>
    <name evidence="1" type="ORF">CN398_09620</name>
</gene>